<proteinExistence type="inferred from homology"/>
<dbReference type="SUPFAM" id="SSF52540">
    <property type="entry name" value="P-loop containing nucleoside triphosphate hydrolases"/>
    <property type="match status" value="1"/>
</dbReference>
<evidence type="ECO:0000256" key="3">
    <source>
        <dbReference type="ARBA" id="ARBA00022741"/>
    </source>
</evidence>
<accession>A0A0R1ZMX3</accession>
<dbReference type="OrthoDB" id="9808768at2"/>
<dbReference type="Gene3D" id="3.40.50.300">
    <property type="entry name" value="P-loop containing nucleotide triphosphate hydrolases"/>
    <property type="match status" value="2"/>
</dbReference>
<comment type="subcellular location">
    <subcellularLocation>
        <location evidence="1 7">Cytoplasm</location>
    </subcellularLocation>
</comment>
<dbReference type="FunFam" id="3.40.50.300:FF:000901">
    <property type="entry name" value="Chromosome partition protein Smc"/>
    <property type="match status" value="1"/>
</dbReference>
<comment type="domain">
    <text evidence="7">Contains large globular domains required for ATP hydrolysis at each terminus and a third globular domain forming a flexible hinge near the middle of the molecule. These domains are separated by coiled-coil structures.</text>
</comment>
<evidence type="ECO:0000256" key="2">
    <source>
        <dbReference type="ARBA" id="ARBA00022490"/>
    </source>
</evidence>
<keyword evidence="3 7" id="KW-0547">Nucleotide-binding</keyword>
<protein>
    <recommendedName>
        <fullName evidence="7">Chromosome partition protein Smc</fullName>
    </recommendedName>
</protein>
<dbReference type="PATRIC" id="fig|1291052.5.peg.17"/>
<feature type="coiled-coil region" evidence="7">
    <location>
        <begin position="412"/>
        <end position="488"/>
    </location>
</feature>
<evidence type="ECO:0000256" key="7">
    <source>
        <dbReference type="HAMAP-Rule" id="MF_01894"/>
    </source>
</evidence>
<keyword evidence="5 7" id="KW-0175">Coiled coil</keyword>
<dbReference type="GO" id="GO:0030261">
    <property type="term" value="P:chromosome condensation"/>
    <property type="evidence" value="ECO:0007669"/>
    <property type="project" value="InterPro"/>
</dbReference>
<keyword evidence="4 7" id="KW-0067">ATP-binding</keyword>
<dbReference type="HAMAP" id="MF_01894">
    <property type="entry name" value="Smc_prok"/>
    <property type="match status" value="1"/>
</dbReference>
<dbReference type="Gene3D" id="3.30.70.1620">
    <property type="match status" value="1"/>
</dbReference>
<dbReference type="InterPro" id="IPR027417">
    <property type="entry name" value="P-loop_NTPase"/>
</dbReference>
<dbReference type="Proteomes" id="UP000051679">
    <property type="component" value="Unassembled WGS sequence"/>
</dbReference>
<keyword evidence="10" id="KW-1185">Reference proteome</keyword>
<dbReference type="STRING" id="1291052.FC18_GL000016"/>
<dbReference type="InterPro" id="IPR010935">
    <property type="entry name" value="SMC_hinge"/>
</dbReference>
<dbReference type="SUPFAM" id="SSF75553">
    <property type="entry name" value="Smc hinge domain"/>
    <property type="match status" value="1"/>
</dbReference>
<dbReference type="CDD" id="cd03278">
    <property type="entry name" value="ABC_SMC_barmotin"/>
    <property type="match status" value="2"/>
</dbReference>
<dbReference type="GO" id="GO:0005737">
    <property type="term" value="C:cytoplasm"/>
    <property type="evidence" value="ECO:0007669"/>
    <property type="project" value="UniProtKB-SubCell"/>
</dbReference>
<dbReference type="AlphaFoldDB" id="A0A0R1ZMX3"/>
<evidence type="ECO:0000256" key="6">
    <source>
        <dbReference type="ARBA" id="ARBA00023125"/>
    </source>
</evidence>
<evidence type="ECO:0000256" key="1">
    <source>
        <dbReference type="ARBA" id="ARBA00004496"/>
    </source>
</evidence>
<dbReference type="EMBL" id="AYYO01000005">
    <property type="protein sequence ID" value="KRM56333.1"/>
    <property type="molecule type" value="Genomic_DNA"/>
</dbReference>
<feature type="coiled-coil region" evidence="7">
    <location>
        <begin position="215"/>
        <end position="282"/>
    </location>
</feature>
<feature type="coiled-coil region" evidence="7">
    <location>
        <begin position="311"/>
        <end position="345"/>
    </location>
</feature>
<dbReference type="GO" id="GO:0005524">
    <property type="term" value="F:ATP binding"/>
    <property type="evidence" value="ECO:0007669"/>
    <property type="project" value="UniProtKB-UniRule"/>
</dbReference>
<dbReference type="NCBIfam" id="TIGR02168">
    <property type="entry name" value="SMC_prok_B"/>
    <property type="match status" value="1"/>
</dbReference>
<feature type="coiled-coil region" evidence="7">
    <location>
        <begin position="678"/>
        <end position="800"/>
    </location>
</feature>
<evidence type="ECO:0000259" key="8">
    <source>
        <dbReference type="SMART" id="SM00968"/>
    </source>
</evidence>
<dbReference type="PIRSF" id="PIRSF005719">
    <property type="entry name" value="SMC"/>
    <property type="match status" value="1"/>
</dbReference>
<dbReference type="InterPro" id="IPR024704">
    <property type="entry name" value="SMC"/>
</dbReference>
<keyword evidence="2 7" id="KW-0963">Cytoplasm</keyword>
<feature type="coiled-coil region" evidence="7">
    <location>
        <begin position="864"/>
        <end position="891"/>
    </location>
</feature>
<evidence type="ECO:0000256" key="5">
    <source>
        <dbReference type="ARBA" id="ARBA00023054"/>
    </source>
</evidence>
<comment type="subunit">
    <text evidence="7">Homodimer.</text>
</comment>
<dbReference type="GO" id="GO:0007062">
    <property type="term" value="P:sister chromatid cohesion"/>
    <property type="evidence" value="ECO:0007669"/>
    <property type="project" value="InterPro"/>
</dbReference>
<dbReference type="PANTHER" id="PTHR43977">
    <property type="entry name" value="STRUCTURAL MAINTENANCE OF CHROMOSOMES PROTEIN 3"/>
    <property type="match status" value="1"/>
</dbReference>
<dbReference type="Pfam" id="PF06470">
    <property type="entry name" value="SMC_hinge"/>
    <property type="match status" value="1"/>
</dbReference>
<feature type="binding site" evidence="7">
    <location>
        <begin position="32"/>
        <end position="39"/>
    </location>
    <ligand>
        <name>ATP</name>
        <dbReference type="ChEBI" id="CHEBI:30616"/>
    </ligand>
</feature>
<dbReference type="InterPro" id="IPR011890">
    <property type="entry name" value="SMC_prok"/>
</dbReference>
<comment type="similarity">
    <text evidence="7">Belongs to the SMC family.</text>
</comment>
<dbReference type="RefSeq" id="WP_054677470.1">
    <property type="nucleotide sequence ID" value="NZ_AYYO01000005.1"/>
</dbReference>
<gene>
    <name evidence="7" type="primary">smc</name>
    <name evidence="9" type="ORF">FC18_GL000016</name>
</gene>
<dbReference type="Pfam" id="PF02463">
    <property type="entry name" value="SMC_N"/>
    <property type="match status" value="1"/>
</dbReference>
<dbReference type="GO" id="GO:0003677">
    <property type="term" value="F:DNA binding"/>
    <property type="evidence" value="ECO:0007669"/>
    <property type="project" value="UniProtKB-UniRule"/>
</dbReference>
<dbReference type="Gene3D" id="1.20.1060.20">
    <property type="match status" value="1"/>
</dbReference>
<comment type="function">
    <text evidence="7">Required for chromosome condensation and partitioning.</text>
</comment>
<sequence length="1188" mass="130688">MQLKALTLNGFKSFADKTTIEFDHGLTGIVGPNGSGKSNITEAIRWALGEQSAKSLRGERMGDVIFAGTAQRPPLNRAEVTLTFNNADGYLKDQPEEVSVTRRLFRSGESDFLINKRSVRLRDVVEMFMDSGLGRESFAFISQGRVEAIFNSKPEDRRGIFEEAAGVLKYKTQKTKAQAQLQETSDNLARVFDIVHELSGRMDPLAEQASIAQDYEQQTKEYRTLHQQLLALEVRDMGQQQEQTQNQAAATKQKITELNDLIAKLEAESDELTAEEVATEDKLNHANDDLLAKSTQLESLTGAENVSTTKTQNANTTLADLNEQVERAQAEVSEAKAQLVTLTGKRKGLDGRIKELQAKLRALGDAAETPETINAQLDQLQGQYINTLQAQADNRNELAGLEKEQQLSSSQLQATQDRLAELDAQKTDLTGRQNALNGQLTAAQEQYDALQEQYSQQNGQVAAASKELQQATATYNDHHSQYVRAEERHKTLAEMATDYAGFYGGVRTVLKAKAQLHGVIGAVAELMTVPGQYQEALDQALGGSLQSIVTTDENAAKAAIAYLKQRRAGRANFLPQSVIRPRNLPSSIVQTLNGERGFIGIAVDLVSFKPELQNIMSNLLGSLIVVDNLDNAVGVARVTGHRYRIVTLDGDIMNAGGSMSGGSRQQSKASPLARAQEVQRLAAQVTKMREQLALEEQNLDELNVVLSTAQSKLSELVQKRDQAHTALQNVQGDARLLTDQLQQLARQRANLELSMPAGTVDLADKQASLQTKAEELATKLANLQSQTDNLKAQLADVKSATDSRQQQRAQVQADLAVAKNDQQTAISQQQQWQATETRAAAEITKLTDRIAAIHKAAELTASDRAGRKELIVQLRREIKDLKQAQTTLTEAKAGMRTRLSRISAQTSTAYSERQTAMSESETQAVTLSRLKQNLGNRLDTLRDDYETTYEAALTQVPKPEPDQPQLRSRLKLLKRGIDELGPVNPHAVAEYQEVKERYDFLTKQQDDLNSAKDQLLGTMAELDDEVRTRFKEVFDATSKAFTEIFPQMFGGGHAELRLTNPDDLLTTGIEIIASPPGKKLVRLSLLSGGERALTAITLLFAILRVRPVPFSILDEVEASLDEANVDRFGAFLQHYSSSTQFIVITHRRGTMVAADVLYGVTMQESGVSRMVAVSLDEAVTEKAASTPK</sequence>
<dbReference type="GO" id="GO:0007059">
    <property type="term" value="P:chromosome segregation"/>
    <property type="evidence" value="ECO:0007669"/>
    <property type="project" value="UniProtKB-UniRule"/>
</dbReference>
<keyword evidence="6 7" id="KW-0238">DNA-binding</keyword>
<dbReference type="FunFam" id="3.40.50.300:FF:000984">
    <property type="entry name" value="Chromosome partition protein Smc"/>
    <property type="match status" value="1"/>
</dbReference>
<evidence type="ECO:0000313" key="9">
    <source>
        <dbReference type="EMBL" id="KRM56333.1"/>
    </source>
</evidence>
<dbReference type="SMART" id="SM00968">
    <property type="entry name" value="SMC_hinge"/>
    <property type="match status" value="1"/>
</dbReference>
<name>A0A0R1ZMX3_9LACO</name>
<comment type="caution">
    <text evidence="9">The sequence shown here is derived from an EMBL/GenBank/DDBJ whole genome shotgun (WGS) entry which is preliminary data.</text>
</comment>
<dbReference type="GO" id="GO:0006260">
    <property type="term" value="P:DNA replication"/>
    <property type="evidence" value="ECO:0007669"/>
    <property type="project" value="UniProtKB-UniRule"/>
</dbReference>
<evidence type="ECO:0000256" key="4">
    <source>
        <dbReference type="ARBA" id="ARBA00022840"/>
    </source>
</evidence>
<dbReference type="GO" id="GO:0016887">
    <property type="term" value="F:ATP hydrolysis activity"/>
    <property type="evidence" value="ECO:0007669"/>
    <property type="project" value="InterPro"/>
</dbReference>
<organism evidence="9 10">
    <name type="scientific">Lacticaseibacillus sharpeae JCM 1186 = DSM 20505</name>
    <dbReference type="NCBI Taxonomy" id="1291052"/>
    <lineage>
        <taxon>Bacteria</taxon>
        <taxon>Bacillati</taxon>
        <taxon>Bacillota</taxon>
        <taxon>Bacilli</taxon>
        <taxon>Lactobacillales</taxon>
        <taxon>Lactobacillaceae</taxon>
        <taxon>Lacticaseibacillus</taxon>
    </lineage>
</organism>
<evidence type="ECO:0000313" key="10">
    <source>
        <dbReference type="Proteomes" id="UP000051679"/>
    </source>
</evidence>
<dbReference type="InterPro" id="IPR036277">
    <property type="entry name" value="SMC_hinge_sf"/>
</dbReference>
<feature type="domain" description="SMC hinge" evidence="8">
    <location>
        <begin position="517"/>
        <end position="636"/>
    </location>
</feature>
<reference evidence="9 10" key="1">
    <citation type="journal article" date="2015" name="Genome Announc.">
        <title>Expanding the biotechnology potential of lactobacilli through comparative genomics of 213 strains and associated genera.</title>
        <authorList>
            <person name="Sun Z."/>
            <person name="Harris H.M."/>
            <person name="McCann A."/>
            <person name="Guo C."/>
            <person name="Argimon S."/>
            <person name="Zhang W."/>
            <person name="Yang X."/>
            <person name="Jeffery I.B."/>
            <person name="Cooney J.C."/>
            <person name="Kagawa T.F."/>
            <person name="Liu W."/>
            <person name="Song Y."/>
            <person name="Salvetti E."/>
            <person name="Wrobel A."/>
            <person name="Rasinkangas P."/>
            <person name="Parkhill J."/>
            <person name="Rea M.C."/>
            <person name="O'Sullivan O."/>
            <person name="Ritari J."/>
            <person name="Douillard F.P."/>
            <person name="Paul Ross R."/>
            <person name="Yang R."/>
            <person name="Briner A.E."/>
            <person name="Felis G.E."/>
            <person name="de Vos W.M."/>
            <person name="Barrangou R."/>
            <person name="Klaenhammer T.R."/>
            <person name="Caufield P.W."/>
            <person name="Cui Y."/>
            <person name="Zhang H."/>
            <person name="O'Toole P.W."/>
        </authorList>
    </citation>
    <scope>NUCLEOTIDE SEQUENCE [LARGE SCALE GENOMIC DNA]</scope>
    <source>
        <strain evidence="9 10">DSM 20505</strain>
    </source>
</reference>
<dbReference type="GO" id="GO:0005694">
    <property type="term" value="C:chromosome"/>
    <property type="evidence" value="ECO:0007669"/>
    <property type="project" value="InterPro"/>
</dbReference>
<dbReference type="InterPro" id="IPR003395">
    <property type="entry name" value="RecF/RecN/SMC_N"/>
</dbReference>